<accession>A0A8R7TDA1</accession>
<reference evidence="1" key="2">
    <citation type="submission" date="2018-03" db="EMBL/GenBank/DDBJ databases">
        <title>The Triticum urartu genome reveals the dynamic nature of wheat genome evolution.</title>
        <authorList>
            <person name="Ling H."/>
            <person name="Ma B."/>
            <person name="Shi X."/>
            <person name="Liu H."/>
            <person name="Dong L."/>
            <person name="Sun H."/>
            <person name="Cao Y."/>
            <person name="Gao Q."/>
            <person name="Zheng S."/>
            <person name="Li Y."/>
            <person name="Yu Y."/>
            <person name="Du H."/>
            <person name="Qi M."/>
            <person name="Li Y."/>
            <person name="Yu H."/>
            <person name="Cui Y."/>
            <person name="Wang N."/>
            <person name="Chen C."/>
            <person name="Wu H."/>
            <person name="Zhao Y."/>
            <person name="Zhang J."/>
            <person name="Li Y."/>
            <person name="Zhou W."/>
            <person name="Zhang B."/>
            <person name="Hu W."/>
            <person name="Eijk M."/>
            <person name="Tang J."/>
            <person name="Witsenboer H."/>
            <person name="Zhao S."/>
            <person name="Li Z."/>
            <person name="Zhang A."/>
            <person name="Wang D."/>
            <person name="Liang C."/>
        </authorList>
    </citation>
    <scope>NUCLEOTIDE SEQUENCE [LARGE SCALE GENOMIC DNA]</scope>
    <source>
        <strain evidence="1">cv. G1812</strain>
    </source>
</reference>
<protein>
    <submittedName>
        <fullName evidence="1">Uncharacterized protein</fullName>
    </submittedName>
</protein>
<proteinExistence type="predicted"/>
<sequence length="85" mass="9697">MPTHGRGCAGSRHGVIKATIADRDDPGEAMRKKFDGMREKLESAANSEDWNSVLRIVEKLILPPDSEPREYVMKLAKICRRYEMH</sequence>
<organism evidence="1 2">
    <name type="scientific">Triticum urartu</name>
    <name type="common">Red wild einkorn</name>
    <name type="synonym">Crithodium urartu</name>
    <dbReference type="NCBI Taxonomy" id="4572"/>
    <lineage>
        <taxon>Eukaryota</taxon>
        <taxon>Viridiplantae</taxon>
        <taxon>Streptophyta</taxon>
        <taxon>Embryophyta</taxon>
        <taxon>Tracheophyta</taxon>
        <taxon>Spermatophyta</taxon>
        <taxon>Magnoliopsida</taxon>
        <taxon>Liliopsida</taxon>
        <taxon>Poales</taxon>
        <taxon>Poaceae</taxon>
        <taxon>BOP clade</taxon>
        <taxon>Pooideae</taxon>
        <taxon>Triticodae</taxon>
        <taxon>Triticeae</taxon>
        <taxon>Triticinae</taxon>
        <taxon>Triticum</taxon>
    </lineage>
</organism>
<reference evidence="2" key="1">
    <citation type="journal article" date="2013" name="Nature">
        <title>Draft genome of the wheat A-genome progenitor Triticum urartu.</title>
        <authorList>
            <person name="Ling H.Q."/>
            <person name="Zhao S."/>
            <person name="Liu D."/>
            <person name="Wang J."/>
            <person name="Sun H."/>
            <person name="Zhang C."/>
            <person name="Fan H."/>
            <person name="Li D."/>
            <person name="Dong L."/>
            <person name="Tao Y."/>
            <person name="Gao C."/>
            <person name="Wu H."/>
            <person name="Li Y."/>
            <person name="Cui Y."/>
            <person name="Guo X."/>
            <person name="Zheng S."/>
            <person name="Wang B."/>
            <person name="Yu K."/>
            <person name="Liang Q."/>
            <person name="Yang W."/>
            <person name="Lou X."/>
            <person name="Chen J."/>
            <person name="Feng M."/>
            <person name="Jian J."/>
            <person name="Zhang X."/>
            <person name="Luo G."/>
            <person name="Jiang Y."/>
            <person name="Liu J."/>
            <person name="Wang Z."/>
            <person name="Sha Y."/>
            <person name="Zhang B."/>
            <person name="Wu H."/>
            <person name="Tang D."/>
            <person name="Shen Q."/>
            <person name="Xue P."/>
            <person name="Zou S."/>
            <person name="Wang X."/>
            <person name="Liu X."/>
            <person name="Wang F."/>
            <person name="Yang Y."/>
            <person name="An X."/>
            <person name="Dong Z."/>
            <person name="Zhang K."/>
            <person name="Zhang X."/>
            <person name="Luo M.C."/>
            <person name="Dvorak J."/>
            <person name="Tong Y."/>
            <person name="Wang J."/>
            <person name="Yang H."/>
            <person name="Li Z."/>
            <person name="Wang D."/>
            <person name="Zhang A."/>
            <person name="Wang J."/>
        </authorList>
    </citation>
    <scope>NUCLEOTIDE SEQUENCE</scope>
    <source>
        <strain evidence="2">cv. G1812</strain>
    </source>
</reference>
<reference evidence="1" key="3">
    <citation type="submission" date="2022-06" db="UniProtKB">
        <authorList>
            <consortium name="EnsemblPlants"/>
        </authorList>
    </citation>
    <scope>IDENTIFICATION</scope>
</reference>
<evidence type="ECO:0000313" key="2">
    <source>
        <dbReference type="Proteomes" id="UP000015106"/>
    </source>
</evidence>
<dbReference type="EnsemblPlants" id="TuG1812G0200000909.01.T01">
    <property type="protein sequence ID" value="TuG1812G0200000909.01.T01"/>
    <property type="gene ID" value="TuG1812G0200000909.01"/>
</dbReference>
<evidence type="ECO:0000313" key="1">
    <source>
        <dbReference type="EnsemblPlants" id="TuG1812G0200000909.01.T01"/>
    </source>
</evidence>
<name>A0A8R7TDA1_TRIUA</name>
<dbReference type="AlphaFoldDB" id="A0A8R7TDA1"/>
<dbReference type="Gramene" id="TuG1812G0200000909.01.T01">
    <property type="protein sequence ID" value="TuG1812G0200000909.01.T01"/>
    <property type="gene ID" value="TuG1812G0200000909.01"/>
</dbReference>
<dbReference type="Proteomes" id="UP000015106">
    <property type="component" value="Chromosome 2"/>
</dbReference>
<keyword evidence="2" id="KW-1185">Reference proteome</keyword>